<dbReference type="Gene3D" id="2.60.40.1090">
    <property type="entry name" value="Fimbrial-type adhesion domain"/>
    <property type="match status" value="1"/>
</dbReference>
<feature type="chain" id="PRO_5021882011" evidence="1">
    <location>
        <begin position="26"/>
        <end position="179"/>
    </location>
</feature>
<dbReference type="Proteomes" id="UP000318370">
    <property type="component" value="Unassembled WGS sequence"/>
</dbReference>
<evidence type="ECO:0000313" key="2">
    <source>
        <dbReference type="EMBL" id="VUS88352.1"/>
    </source>
</evidence>
<evidence type="ECO:0000256" key="1">
    <source>
        <dbReference type="SAM" id="SignalP"/>
    </source>
</evidence>
<dbReference type="InterPro" id="IPR008966">
    <property type="entry name" value="Adhesion_dom_sf"/>
</dbReference>
<dbReference type="PANTHER" id="PTHR33420">
    <property type="entry name" value="FIMBRIAL SUBUNIT ELFA-RELATED"/>
    <property type="match status" value="1"/>
</dbReference>
<gene>
    <name evidence="2" type="primary">sfaA</name>
    <name evidence="2" type="ORF">SB6408_01492</name>
</gene>
<keyword evidence="1" id="KW-0732">Signal</keyword>
<dbReference type="AlphaFoldDB" id="A0A564M3Q4"/>
<organism evidence="2 3">
    <name type="scientific">Klebsiella spallanzanii</name>
    <dbReference type="NCBI Taxonomy" id="2587528"/>
    <lineage>
        <taxon>Bacteria</taxon>
        <taxon>Pseudomonadati</taxon>
        <taxon>Pseudomonadota</taxon>
        <taxon>Gammaproteobacteria</taxon>
        <taxon>Enterobacterales</taxon>
        <taxon>Enterobacteriaceae</taxon>
        <taxon>Klebsiella/Raoultella group</taxon>
        <taxon>Klebsiella</taxon>
    </lineage>
</organism>
<dbReference type="GO" id="GO:0009289">
    <property type="term" value="C:pilus"/>
    <property type="evidence" value="ECO:0007669"/>
    <property type="project" value="InterPro"/>
</dbReference>
<dbReference type="EMBL" id="CABGHF010000023">
    <property type="protein sequence ID" value="VUS88352.1"/>
    <property type="molecule type" value="Genomic_DNA"/>
</dbReference>
<dbReference type="PANTHER" id="PTHR33420:SF10">
    <property type="entry name" value="FIMBRIAE MAJOR SUBUNIT"/>
    <property type="match status" value="1"/>
</dbReference>
<sequence length="179" mass="18012">MNNKFIAVAFTTAAVLGTVSTTVYADNTIKFQGEVADQTCTVNVNGNASSPLVLLPTVPASSLTTAGTTAGTTNFTIDISGCTASTSDTAIKTIFVGNNLTSNGRMGNTGSATNVSLQLVDPATPATPLDLTGQTGAPGLNLVANATSASHDFAVQYYSEGATTAGSVLGSVQYAISYQ</sequence>
<name>A0A564M3Q4_9ENTR</name>
<protein>
    <submittedName>
        <fullName evidence="2">S-fimbrial protein subunit SfaA</fullName>
    </submittedName>
</protein>
<feature type="signal peptide" evidence="1">
    <location>
        <begin position="1"/>
        <end position="25"/>
    </location>
</feature>
<accession>A0A564M3Q4</accession>
<dbReference type="RefSeq" id="WP_185931898.1">
    <property type="nucleotide sequence ID" value="NZ_CABGHF010000023.1"/>
</dbReference>
<dbReference type="FunFam" id="2.60.40.1090:FF:000005">
    <property type="entry name" value="Type 1 fimbrial protein"/>
    <property type="match status" value="1"/>
</dbReference>
<evidence type="ECO:0000313" key="3">
    <source>
        <dbReference type="Proteomes" id="UP000318370"/>
    </source>
</evidence>
<dbReference type="InterPro" id="IPR036937">
    <property type="entry name" value="Adhesion_dom_fimbrial_sf"/>
</dbReference>
<reference evidence="2 3" key="1">
    <citation type="submission" date="2019-07" db="EMBL/GenBank/DDBJ databases">
        <authorList>
            <person name="Brisse S."/>
            <person name="Rodrigues C."/>
            <person name="Thorpe H."/>
        </authorList>
    </citation>
    <scope>NUCLEOTIDE SEQUENCE [LARGE SCALE GENOMIC DNA]</scope>
    <source>
        <strain evidence="2">SB6408</strain>
    </source>
</reference>
<dbReference type="InterPro" id="IPR050263">
    <property type="entry name" value="Bact_Fimbrial_Adh_Pro"/>
</dbReference>
<dbReference type="SUPFAM" id="SSF49401">
    <property type="entry name" value="Bacterial adhesins"/>
    <property type="match status" value="1"/>
</dbReference>
<dbReference type="GO" id="GO:0043709">
    <property type="term" value="P:cell adhesion involved in single-species biofilm formation"/>
    <property type="evidence" value="ECO:0007669"/>
    <property type="project" value="TreeGrafter"/>
</dbReference>
<proteinExistence type="predicted"/>